<evidence type="ECO:0000256" key="1">
    <source>
        <dbReference type="SAM" id="MobiDB-lite"/>
    </source>
</evidence>
<sequence>MPSSRTNRKLCSKIQKLSTLLPKYLESSGFFLSQRADCGLFVVAYTEFLSNGLQVPSYGIISQTLRMRYASLLWNYGILKARSGYVKIFDFVVANTNIMPPIKRKNVLTNETINTKIQKRPRTKTCRKKNENSTSTLLEELASEVVSSSQPNVTGDSIIRSAMRKSFDLFRTILKENGLENFFWSSCFGQYLDLPEKYNARFQMTMSRKKGEAQTSKEQSTEEQDLVSSVGPSLKNPQLIYLLNDKDTPKKHKESLCLLWFVNNVLLAKDVNNNIALKLVKLFEDIEASNNYPWGHDSYELTVKYLLAPLSPKTSNLFDFPWAFKAWAFEAIPHLRNQVTTAEEEISDDTFVVHPWLVQIEKELQMPSLITLGLVETLFDLVVDNVKREFLGATTTKRARLDDQPLVVFNEDDMVDVAVKAGVNIGAGVGVQSVGATSCSRCSDFLCEKCEKCKKHDESGQEEKKILYQGNTKFEEENIWIITNGRMREIYINEIISLMRERHLRYLEYYDSKDRILDLNIYTNFKKRYDNISEEATTVGGKSFPQLINEFEWDEDMINYVRGIRPYPGGMDWIGAKRILTVMNLNKTHFVTLEILLHEGRMNVYDFSLMGMEHEIFLTFIQHVFELLPKLLKQS</sequence>
<keyword evidence="4" id="KW-1185">Reference proteome</keyword>
<gene>
    <name evidence="3" type="ORF">H5410_030252</name>
</gene>
<dbReference type="EMBL" id="JACXVP010000006">
    <property type="protein sequence ID" value="KAG5598882.1"/>
    <property type="molecule type" value="Genomic_DNA"/>
</dbReference>
<comment type="caution">
    <text evidence="3">The sequence shown here is derived from an EMBL/GenBank/DDBJ whole genome shotgun (WGS) entry which is preliminary data.</text>
</comment>
<feature type="domain" description="DUF1985" evidence="2">
    <location>
        <begin position="216"/>
        <end position="304"/>
    </location>
</feature>
<dbReference type="OrthoDB" id="1723296at2759"/>
<evidence type="ECO:0000259" key="2">
    <source>
        <dbReference type="Pfam" id="PF09331"/>
    </source>
</evidence>
<dbReference type="Pfam" id="PF09331">
    <property type="entry name" value="DUF1985"/>
    <property type="match status" value="1"/>
</dbReference>
<organism evidence="3 4">
    <name type="scientific">Solanum commersonii</name>
    <name type="common">Commerson's wild potato</name>
    <name type="synonym">Commerson's nightshade</name>
    <dbReference type="NCBI Taxonomy" id="4109"/>
    <lineage>
        <taxon>Eukaryota</taxon>
        <taxon>Viridiplantae</taxon>
        <taxon>Streptophyta</taxon>
        <taxon>Embryophyta</taxon>
        <taxon>Tracheophyta</taxon>
        <taxon>Spermatophyta</taxon>
        <taxon>Magnoliopsida</taxon>
        <taxon>eudicotyledons</taxon>
        <taxon>Gunneridae</taxon>
        <taxon>Pentapetalae</taxon>
        <taxon>asterids</taxon>
        <taxon>lamiids</taxon>
        <taxon>Solanales</taxon>
        <taxon>Solanaceae</taxon>
        <taxon>Solanoideae</taxon>
        <taxon>Solaneae</taxon>
        <taxon>Solanum</taxon>
    </lineage>
</organism>
<dbReference type="InterPro" id="IPR015410">
    <property type="entry name" value="DUF1985"/>
</dbReference>
<feature type="region of interest" description="Disordered" evidence="1">
    <location>
        <begin position="209"/>
        <end position="230"/>
    </location>
</feature>
<evidence type="ECO:0000313" key="3">
    <source>
        <dbReference type="EMBL" id="KAG5598882.1"/>
    </source>
</evidence>
<dbReference type="PANTHER" id="PTHR48449:SF1">
    <property type="entry name" value="DUF1985 DOMAIN-CONTAINING PROTEIN"/>
    <property type="match status" value="1"/>
</dbReference>
<reference evidence="3 4" key="1">
    <citation type="submission" date="2020-09" db="EMBL/GenBank/DDBJ databases">
        <title>De no assembly of potato wild relative species, Solanum commersonii.</title>
        <authorList>
            <person name="Cho K."/>
        </authorList>
    </citation>
    <scope>NUCLEOTIDE SEQUENCE [LARGE SCALE GENOMIC DNA]</scope>
    <source>
        <strain evidence="3">LZ3.2</strain>
        <tissue evidence="3">Leaf</tissue>
    </source>
</reference>
<accession>A0A9J5YF71</accession>
<protein>
    <recommendedName>
        <fullName evidence="2">DUF1985 domain-containing protein</fullName>
    </recommendedName>
</protein>
<evidence type="ECO:0000313" key="4">
    <source>
        <dbReference type="Proteomes" id="UP000824120"/>
    </source>
</evidence>
<proteinExistence type="predicted"/>
<dbReference type="Proteomes" id="UP000824120">
    <property type="component" value="Chromosome 6"/>
</dbReference>
<name>A0A9J5YF71_SOLCO</name>
<dbReference type="AlphaFoldDB" id="A0A9J5YF71"/>
<dbReference type="PANTHER" id="PTHR48449">
    <property type="entry name" value="DUF1985 DOMAIN-CONTAINING PROTEIN"/>
    <property type="match status" value="1"/>
</dbReference>